<comment type="similarity">
    <text evidence="1">Belongs to the UPF0213 family.</text>
</comment>
<dbReference type="Pfam" id="PF01541">
    <property type="entry name" value="GIY-YIG"/>
    <property type="match status" value="1"/>
</dbReference>
<evidence type="ECO:0000313" key="6">
    <source>
        <dbReference type="Proteomes" id="UP000051883"/>
    </source>
</evidence>
<dbReference type="Proteomes" id="UP000003675">
    <property type="component" value="Unassembled WGS sequence"/>
</dbReference>
<organism evidence="3 5">
    <name type="scientific">Limosilactobacillus antri DSM 16041</name>
    <dbReference type="NCBI Taxonomy" id="525309"/>
    <lineage>
        <taxon>Bacteria</taxon>
        <taxon>Bacillati</taxon>
        <taxon>Bacillota</taxon>
        <taxon>Bacilli</taxon>
        <taxon>Lactobacillales</taxon>
        <taxon>Lactobacillaceae</taxon>
        <taxon>Limosilactobacillus</taxon>
    </lineage>
</organism>
<dbReference type="HOGENOM" id="CLU_135650_0_3_9"/>
<name>C8P7W3_9LACO</name>
<sequence length="96" mass="11283">MVKTKYYYIYVLYCADGSLYCGFTDNVARRFAAHQEFRGAKYTKVKSRHPLRLVYSKQFASKHEALSAEYHFKHQSRQQKLVYLAEHGVNLRADQG</sequence>
<dbReference type="CDD" id="cd10456">
    <property type="entry name" value="GIY-YIG_UPF0213"/>
    <property type="match status" value="1"/>
</dbReference>
<keyword evidence="4" id="KW-0378">Hydrolase</keyword>
<dbReference type="OrthoDB" id="9807770at2"/>
<dbReference type="EMBL" id="AZDK01000003">
    <property type="protein sequence ID" value="KRK60597.1"/>
    <property type="molecule type" value="Genomic_DNA"/>
</dbReference>
<dbReference type="Proteomes" id="UP000051883">
    <property type="component" value="Unassembled WGS sequence"/>
</dbReference>
<dbReference type="eggNOG" id="COG2827">
    <property type="taxonomic scope" value="Bacteria"/>
</dbReference>
<dbReference type="RefSeq" id="WP_007122955.1">
    <property type="nucleotide sequence ID" value="NZ_AZDK01000003.1"/>
</dbReference>
<evidence type="ECO:0000313" key="5">
    <source>
        <dbReference type="Proteomes" id="UP000003675"/>
    </source>
</evidence>
<dbReference type="PATRIC" id="fig|525309.8.peg.1224"/>
<reference evidence="3 5" key="1">
    <citation type="submission" date="2009-09" db="EMBL/GenBank/DDBJ databases">
        <authorList>
            <person name="Qin X."/>
            <person name="Bachman B."/>
            <person name="Battles P."/>
            <person name="Bell A."/>
            <person name="Bess C."/>
            <person name="Bickham C."/>
            <person name="Chaboub L."/>
            <person name="Chen D."/>
            <person name="Coyle M."/>
            <person name="Deiros D.R."/>
            <person name="Dinh H."/>
            <person name="Forbes L."/>
            <person name="Fowler G."/>
            <person name="Francisco L."/>
            <person name="Fu Q."/>
            <person name="Gubbala S."/>
            <person name="Hale W."/>
            <person name="Han Y."/>
            <person name="Hemphill L."/>
            <person name="Highlander S.K."/>
            <person name="Hirani K."/>
            <person name="Hogues M."/>
            <person name="Jackson L."/>
            <person name="Jakkamsetti A."/>
            <person name="Javaid M."/>
            <person name="Jiang H."/>
            <person name="Korchina V."/>
            <person name="Kovar C."/>
            <person name="Lara F."/>
            <person name="Lee S."/>
            <person name="Mata R."/>
            <person name="Mathew T."/>
            <person name="Moen C."/>
            <person name="Morales K."/>
            <person name="Munidasa M."/>
            <person name="Nazareth L."/>
            <person name="Ngo R."/>
            <person name="Nguyen L."/>
            <person name="Okwuonu G."/>
            <person name="Ongeri F."/>
            <person name="Patil S."/>
            <person name="Petrosino J."/>
            <person name="Pham C."/>
            <person name="Pham P."/>
            <person name="Pu L.-L."/>
            <person name="Puazo M."/>
            <person name="Raj R."/>
            <person name="Reid J."/>
            <person name="Rouhana J."/>
            <person name="Saada N."/>
            <person name="Shang Y."/>
            <person name="Simmons D."/>
            <person name="Thornton R."/>
            <person name="Warren J."/>
            <person name="Weissenberger G."/>
            <person name="Zhang J."/>
            <person name="Zhang L."/>
            <person name="Zhou C."/>
            <person name="Zhu D."/>
            <person name="Muzny D."/>
            <person name="Worley K."/>
            <person name="Gibbs R."/>
        </authorList>
    </citation>
    <scope>NUCLEOTIDE SEQUENCE [LARGE SCALE GENOMIC DNA]</scope>
    <source>
        <strain evidence="3 5">DSM 16041</strain>
    </source>
</reference>
<keyword evidence="4" id="KW-0540">Nuclease</keyword>
<dbReference type="InterPro" id="IPR050190">
    <property type="entry name" value="UPF0213_domain"/>
</dbReference>
<comment type="caution">
    <text evidence="3">The sequence shown here is derived from an EMBL/GenBank/DDBJ whole genome shotgun (WGS) entry which is preliminary data.</text>
</comment>
<gene>
    <name evidence="3" type="primary">yazA</name>
    <name evidence="4" type="ORF">FC31_GL001212</name>
    <name evidence="3" type="ORF">HMPREF0494_1407</name>
</gene>
<keyword evidence="4" id="KW-0269">Exonuclease</keyword>
<keyword evidence="6" id="KW-1185">Reference proteome</keyword>
<dbReference type="InterPro" id="IPR035901">
    <property type="entry name" value="GIY-YIG_endonuc_sf"/>
</dbReference>
<dbReference type="InterPro" id="IPR000305">
    <property type="entry name" value="GIY-YIG_endonuc"/>
</dbReference>
<dbReference type="PANTHER" id="PTHR34477:SF1">
    <property type="entry name" value="UPF0213 PROTEIN YHBQ"/>
    <property type="match status" value="1"/>
</dbReference>
<protein>
    <submittedName>
        <fullName evidence="4">Endo exonuclease amino terminal GIY-YIG domain protein</fullName>
    </submittedName>
    <submittedName>
        <fullName evidence="3">GIY-YIG catalytic domain protein</fullName>
    </submittedName>
</protein>
<dbReference type="EMBL" id="ACLL01000039">
    <property type="protein sequence ID" value="EEW53472.1"/>
    <property type="molecule type" value="Genomic_DNA"/>
</dbReference>
<accession>C8P7W3</accession>
<evidence type="ECO:0000313" key="3">
    <source>
        <dbReference type="EMBL" id="EEW53472.1"/>
    </source>
</evidence>
<dbReference type="SUPFAM" id="SSF82771">
    <property type="entry name" value="GIY-YIG endonuclease"/>
    <property type="match status" value="1"/>
</dbReference>
<dbReference type="Gene3D" id="3.40.1440.10">
    <property type="entry name" value="GIY-YIG endonuclease"/>
    <property type="match status" value="1"/>
</dbReference>
<dbReference type="PROSITE" id="PS50164">
    <property type="entry name" value="GIY_YIG"/>
    <property type="match status" value="1"/>
</dbReference>
<evidence type="ECO:0000313" key="4">
    <source>
        <dbReference type="EMBL" id="KRK60597.1"/>
    </source>
</evidence>
<dbReference type="PANTHER" id="PTHR34477">
    <property type="entry name" value="UPF0213 PROTEIN YHBQ"/>
    <property type="match status" value="1"/>
</dbReference>
<dbReference type="GO" id="GO:0004527">
    <property type="term" value="F:exonuclease activity"/>
    <property type="evidence" value="ECO:0007669"/>
    <property type="project" value="UniProtKB-KW"/>
</dbReference>
<dbReference type="STRING" id="525309.HMPREF0494_1407"/>
<reference evidence="4 6" key="2">
    <citation type="journal article" date="2015" name="Genome Announc.">
        <title>Expanding the biotechnology potential of lactobacilli through comparative genomics of 213 strains and associated genera.</title>
        <authorList>
            <person name="Sun Z."/>
            <person name="Harris H.M."/>
            <person name="McCann A."/>
            <person name="Guo C."/>
            <person name="Argimon S."/>
            <person name="Zhang W."/>
            <person name="Yang X."/>
            <person name="Jeffery I.B."/>
            <person name="Cooney J.C."/>
            <person name="Kagawa T.F."/>
            <person name="Liu W."/>
            <person name="Song Y."/>
            <person name="Salvetti E."/>
            <person name="Wrobel A."/>
            <person name="Rasinkangas P."/>
            <person name="Parkhill J."/>
            <person name="Rea M.C."/>
            <person name="O'Sullivan O."/>
            <person name="Ritari J."/>
            <person name="Douillard F.P."/>
            <person name="Paul Ross R."/>
            <person name="Yang R."/>
            <person name="Briner A.E."/>
            <person name="Felis G.E."/>
            <person name="de Vos W.M."/>
            <person name="Barrangou R."/>
            <person name="Klaenhammer T.R."/>
            <person name="Caufield P.W."/>
            <person name="Cui Y."/>
            <person name="Zhang H."/>
            <person name="O'Toole P.W."/>
        </authorList>
    </citation>
    <scope>NUCLEOTIDE SEQUENCE [LARGE SCALE GENOMIC DNA]</scope>
    <source>
        <strain evidence="4 6">DSM 16041</strain>
    </source>
</reference>
<proteinExistence type="inferred from homology"/>
<evidence type="ECO:0000256" key="1">
    <source>
        <dbReference type="ARBA" id="ARBA00007435"/>
    </source>
</evidence>
<evidence type="ECO:0000259" key="2">
    <source>
        <dbReference type="PROSITE" id="PS50164"/>
    </source>
</evidence>
<dbReference type="AlphaFoldDB" id="C8P7W3"/>
<feature type="domain" description="GIY-YIG" evidence="2">
    <location>
        <begin position="5"/>
        <end position="82"/>
    </location>
</feature>